<proteinExistence type="predicted"/>
<keyword evidence="2" id="KW-1185">Reference proteome</keyword>
<reference evidence="1 2" key="1">
    <citation type="journal article" date="2024" name="BMC Genomics">
        <title>De novo assembly and annotation of Popillia japonica's genome with initial clues to its potential as an invasive pest.</title>
        <authorList>
            <person name="Cucini C."/>
            <person name="Boschi S."/>
            <person name="Funari R."/>
            <person name="Cardaioli E."/>
            <person name="Iannotti N."/>
            <person name="Marturano G."/>
            <person name="Paoli F."/>
            <person name="Bruttini M."/>
            <person name="Carapelli A."/>
            <person name="Frati F."/>
            <person name="Nardi F."/>
        </authorList>
    </citation>
    <scope>NUCLEOTIDE SEQUENCE [LARGE SCALE GENOMIC DNA]</scope>
    <source>
        <strain evidence="1">DMR45628</strain>
    </source>
</reference>
<name>A0AAW1LTJ0_POPJA</name>
<organism evidence="1 2">
    <name type="scientific">Popillia japonica</name>
    <name type="common">Japanese beetle</name>
    <dbReference type="NCBI Taxonomy" id="7064"/>
    <lineage>
        <taxon>Eukaryota</taxon>
        <taxon>Metazoa</taxon>
        <taxon>Ecdysozoa</taxon>
        <taxon>Arthropoda</taxon>
        <taxon>Hexapoda</taxon>
        <taxon>Insecta</taxon>
        <taxon>Pterygota</taxon>
        <taxon>Neoptera</taxon>
        <taxon>Endopterygota</taxon>
        <taxon>Coleoptera</taxon>
        <taxon>Polyphaga</taxon>
        <taxon>Scarabaeiformia</taxon>
        <taxon>Scarabaeidae</taxon>
        <taxon>Rutelinae</taxon>
        <taxon>Popillia</taxon>
    </lineage>
</organism>
<evidence type="ECO:0000313" key="2">
    <source>
        <dbReference type="Proteomes" id="UP001458880"/>
    </source>
</evidence>
<protein>
    <submittedName>
        <fullName evidence="1">Uncharacterized protein</fullName>
    </submittedName>
</protein>
<sequence>MASRPICRYLRLADAWRLPGNSTGIWPHVQFVATCAWQMLGAFIIKHMASRPICRYLRLADAWRIHHQAMVNRYGTLGSRTIDLSLDHRQCCGSPLRAASGNPKPGTVRGWLSMPPGAPGTSVFTGPRYQHGDHQGIHRLNLYQYLRQTIPIR</sequence>
<comment type="caution">
    <text evidence="1">The sequence shown here is derived from an EMBL/GenBank/DDBJ whole genome shotgun (WGS) entry which is preliminary data.</text>
</comment>
<gene>
    <name evidence="1" type="ORF">QE152_g10810</name>
</gene>
<dbReference type="EMBL" id="JASPKY010000101">
    <property type="protein sequence ID" value="KAK9737342.1"/>
    <property type="molecule type" value="Genomic_DNA"/>
</dbReference>
<dbReference type="AlphaFoldDB" id="A0AAW1LTJ0"/>
<accession>A0AAW1LTJ0</accession>
<evidence type="ECO:0000313" key="1">
    <source>
        <dbReference type="EMBL" id="KAK9737342.1"/>
    </source>
</evidence>
<dbReference type="Proteomes" id="UP001458880">
    <property type="component" value="Unassembled WGS sequence"/>
</dbReference>